<protein>
    <submittedName>
        <fullName evidence="1">BHLH domain-containing protein</fullName>
    </submittedName>
</protein>
<dbReference type="EMBL" id="JACAZF010000008">
    <property type="protein sequence ID" value="KAF7297322.1"/>
    <property type="molecule type" value="Genomic_DNA"/>
</dbReference>
<dbReference type="RefSeq" id="XP_037217681.1">
    <property type="nucleotide sequence ID" value="XM_037366269.1"/>
</dbReference>
<comment type="caution">
    <text evidence="1">The sequence shown here is derived from an EMBL/GenBank/DDBJ whole genome shotgun (WGS) entry which is preliminary data.</text>
</comment>
<reference evidence="1" key="1">
    <citation type="submission" date="2020-05" db="EMBL/GenBank/DDBJ databases">
        <title>Mycena genomes resolve the evolution of fungal bioluminescence.</title>
        <authorList>
            <person name="Tsai I.J."/>
        </authorList>
    </citation>
    <scope>NUCLEOTIDE SEQUENCE</scope>
    <source>
        <strain evidence="1">171206Taipei</strain>
    </source>
</reference>
<organism evidence="1 2">
    <name type="scientific">Mycena indigotica</name>
    <dbReference type="NCBI Taxonomy" id="2126181"/>
    <lineage>
        <taxon>Eukaryota</taxon>
        <taxon>Fungi</taxon>
        <taxon>Dikarya</taxon>
        <taxon>Basidiomycota</taxon>
        <taxon>Agaricomycotina</taxon>
        <taxon>Agaricomycetes</taxon>
        <taxon>Agaricomycetidae</taxon>
        <taxon>Agaricales</taxon>
        <taxon>Marasmiineae</taxon>
        <taxon>Mycenaceae</taxon>
        <taxon>Mycena</taxon>
    </lineage>
</organism>
<dbReference type="GeneID" id="59348785"/>
<evidence type="ECO:0000313" key="1">
    <source>
        <dbReference type="EMBL" id="KAF7297322.1"/>
    </source>
</evidence>
<dbReference type="OrthoDB" id="3067038at2759"/>
<dbReference type="Proteomes" id="UP000636479">
    <property type="component" value="Unassembled WGS sequence"/>
</dbReference>
<keyword evidence="2" id="KW-1185">Reference proteome</keyword>
<sequence length="484" mass="54843">MSHLDWHDLPLEIWLVDILPRLHSEQLSRLGSTCKSLLSITRPLLYCTVTLSAERYGQPNVALESVLSLLERDRHLASFVEALTLDARASAVERYSQNYNLIHPPSFRNMTRLKRLTIRGDISRSAGRKDVHTFLQLIQERNLDQLAFPTPEIRSFLLPLHHSDDQPEKLSNSKRLVFSLTFDYHNHLGPVIQRILGAAQPILTSISLHAPESILNLFFDLRFPHLQALELAVLTRLNPTTPAGFYQFLVHHAAQLEELSLIPVGFARGRQYTGISFEPSNGSQSKLAQDFLPRLRVLKAAFRTVEALARARIDSFQRLEKLVIAAPNDDEAATAADIRHMFDSFHGPLPALVDIGFHSQLLAWLSIEERLAFVPEIIESVSRIAGFTLEKWSGVVYFPNTDQFTSKAFSRLRCIVFPPVDLQVNALSITDFSSVFWTCETLEEIRIRNKHPNSMDEVWTVNRRARELICVGSEEASGSANIAW</sequence>
<proteinExistence type="predicted"/>
<evidence type="ECO:0000313" key="2">
    <source>
        <dbReference type="Proteomes" id="UP000636479"/>
    </source>
</evidence>
<name>A0A8H6SE74_9AGAR</name>
<accession>A0A8H6SE74</accession>
<gene>
    <name evidence="1" type="ORF">MIND_00965500</name>
</gene>
<dbReference type="AlphaFoldDB" id="A0A8H6SE74"/>